<proteinExistence type="predicted"/>
<dbReference type="PANTHER" id="PTHR33221">
    <property type="entry name" value="WINGED HELIX-TURN-HELIX TRANSCRIPTIONAL REGULATOR, RRF2 FAMILY"/>
    <property type="match status" value="1"/>
</dbReference>
<gene>
    <name evidence="1" type="ORF">EYB31_02735</name>
</gene>
<dbReference type="AlphaFoldDB" id="A0A4Q9DVI9"/>
<keyword evidence="2" id="KW-1185">Reference proteome</keyword>
<dbReference type="InterPro" id="IPR036388">
    <property type="entry name" value="WH-like_DNA-bd_sf"/>
</dbReference>
<protein>
    <submittedName>
        <fullName evidence="1">Rrf2 family transcriptional regulator</fullName>
    </submittedName>
</protein>
<name>A0A4Q9DVI9_9BACL</name>
<dbReference type="GO" id="GO:0003700">
    <property type="term" value="F:DNA-binding transcription factor activity"/>
    <property type="evidence" value="ECO:0007669"/>
    <property type="project" value="TreeGrafter"/>
</dbReference>
<dbReference type="Pfam" id="PF02082">
    <property type="entry name" value="Rrf2"/>
    <property type="match status" value="1"/>
</dbReference>
<dbReference type="PROSITE" id="PS51197">
    <property type="entry name" value="HTH_RRF2_2"/>
    <property type="match status" value="1"/>
</dbReference>
<dbReference type="PANTHER" id="PTHR33221:SF15">
    <property type="entry name" value="HTH-TYPE TRANSCRIPTIONAL REGULATOR YWGB-RELATED"/>
    <property type="match status" value="1"/>
</dbReference>
<dbReference type="InterPro" id="IPR000944">
    <property type="entry name" value="Tscrpt_reg_Rrf2"/>
</dbReference>
<accession>A0A4Q9DVI9</accession>
<dbReference type="GO" id="GO:0005829">
    <property type="term" value="C:cytosol"/>
    <property type="evidence" value="ECO:0007669"/>
    <property type="project" value="TreeGrafter"/>
</dbReference>
<comment type="caution">
    <text evidence="1">The sequence shown here is derived from an EMBL/GenBank/DDBJ whole genome shotgun (WGS) entry which is preliminary data.</text>
</comment>
<evidence type="ECO:0000313" key="2">
    <source>
        <dbReference type="Proteomes" id="UP000293142"/>
    </source>
</evidence>
<sequence>MYANSQFIIAVQMLTILARYNGQKIRSEWMAQSVNANPVIIRRILAKLVKGGLVTASTGANGGSLLARPPEQISLLDVYRVEGKRPFCLPENKPDRECMVGRNIQTVLCGKLTDAESAMEHKLAEVTIADLYRECAQSDGSNGLQ</sequence>
<dbReference type="RefSeq" id="WP_131011743.1">
    <property type="nucleotide sequence ID" value="NZ_SIRE01000003.1"/>
</dbReference>
<organism evidence="1 2">
    <name type="scientific">Paenibacillus thalictri</name>
    <dbReference type="NCBI Taxonomy" id="2527873"/>
    <lineage>
        <taxon>Bacteria</taxon>
        <taxon>Bacillati</taxon>
        <taxon>Bacillota</taxon>
        <taxon>Bacilli</taxon>
        <taxon>Bacillales</taxon>
        <taxon>Paenibacillaceae</taxon>
        <taxon>Paenibacillus</taxon>
    </lineage>
</organism>
<dbReference type="InterPro" id="IPR036390">
    <property type="entry name" value="WH_DNA-bd_sf"/>
</dbReference>
<evidence type="ECO:0000313" key="1">
    <source>
        <dbReference type="EMBL" id="TBL81029.1"/>
    </source>
</evidence>
<reference evidence="1 2" key="1">
    <citation type="submission" date="2019-02" db="EMBL/GenBank/DDBJ databases">
        <title>Paenibacillus sp. nov., isolated from surface-sterilized tissue of Thalictrum simplex L.</title>
        <authorList>
            <person name="Tuo L."/>
        </authorList>
    </citation>
    <scope>NUCLEOTIDE SEQUENCE [LARGE SCALE GENOMIC DNA]</scope>
    <source>
        <strain evidence="1 2">N2SHLJ1</strain>
    </source>
</reference>
<dbReference type="Gene3D" id="1.10.10.10">
    <property type="entry name" value="Winged helix-like DNA-binding domain superfamily/Winged helix DNA-binding domain"/>
    <property type="match status" value="1"/>
</dbReference>
<dbReference type="EMBL" id="SIRE01000003">
    <property type="protein sequence ID" value="TBL81029.1"/>
    <property type="molecule type" value="Genomic_DNA"/>
</dbReference>
<dbReference type="SUPFAM" id="SSF46785">
    <property type="entry name" value="Winged helix' DNA-binding domain"/>
    <property type="match status" value="1"/>
</dbReference>
<dbReference type="OrthoDB" id="213028at2"/>
<dbReference type="Proteomes" id="UP000293142">
    <property type="component" value="Unassembled WGS sequence"/>
</dbReference>